<protein>
    <submittedName>
        <fullName evidence="1">Uncharacterized protein</fullName>
    </submittedName>
</protein>
<comment type="caution">
    <text evidence="1">The sequence shown here is derived from an EMBL/GenBank/DDBJ whole genome shotgun (WGS) entry which is preliminary data.</text>
</comment>
<dbReference type="Proteomes" id="UP000230119">
    <property type="component" value="Unassembled WGS sequence"/>
</dbReference>
<organism evidence="1 2">
    <name type="scientific">Candidatus Roizmanbacteria bacterium CG03_land_8_20_14_0_80_39_12</name>
    <dbReference type="NCBI Taxonomy" id="1974847"/>
    <lineage>
        <taxon>Bacteria</taxon>
        <taxon>Candidatus Roizmaniibacteriota</taxon>
    </lineage>
</organism>
<dbReference type="SUPFAM" id="SSF159779">
    <property type="entry name" value="CdCA1 repeat-like"/>
    <property type="match status" value="1"/>
</dbReference>
<evidence type="ECO:0000313" key="1">
    <source>
        <dbReference type="EMBL" id="PIV08184.1"/>
    </source>
</evidence>
<accession>A0A2M7BRR6</accession>
<gene>
    <name evidence="1" type="ORF">COS52_04065</name>
</gene>
<dbReference type="AlphaFoldDB" id="A0A2M7BRR6"/>
<name>A0A2M7BRR6_9BACT</name>
<reference evidence="2" key="1">
    <citation type="submission" date="2017-09" db="EMBL/GenBank/DDBJ databases">
        <title>Depth-based differentiation of microbial function through sediment-hosted aquifers and enrichment of novel symbionts in the deep terrestrial subsurface.</title>
        <authorList>
            <person name="Probst A.J."/>
            <person name="Ladd B."/>
            <person name="Jarett J.K."/>
            <person name="Geller-Mcgrath D.E."/>
            <person name="Sieber C.M.K."/>
            <person name="Emerson J.B."/>
            <person name="Anantharaman K."/>
            <person name="Thomas B.C."/>
            <person name="Malmstrom R."/>
            <person name="Stieglmeier M."/>
            <person name="Klingl A."/>
            <person name="Woyke T."/>
            <person name="Ryan C.M."/>
            <person name="Banfield J.F."/>
        </authorList>
    </citation>
    <scope>NUCLEOTIDE SEQUENCE [LARGE SCALE GENOMIC DNA]</scope>
</reference>
<dbReference type="EMBL" id="PEVA01000171">
    <property type="protein sequence ID" value="PIV08184.1"/>
    <property type="molecule type" value="Genomic_DNA"/>
</dbReference>
<sequence length="261" mass="28835">MQKYTLSKPQLASVLFENAYEVNNPLLSRCIDGRYNNSDSLPGLAIQGADAGELALIFATANSCGFTLDMKQSLKALVETVGGVQNIQFHTDSHADQNIVLGGCGHIIQASLDLKSYNLTQEQVDFIKTQFGEMKKKGAVETVLHGSHEESAVVFIKGNFGVQPRFKLGGEDGGRAGMIFTFHNTFVDARHHILAKKLIELGSFELEGGLEEEYIYSMLFDTCENHLMETAKRLATGLPIYEVQFFESKNKFEIKDLGSVE</sequence>
<proteinExistence type="predicted"/>
<evidence type="ECO:0000313" key="2">
    <source>
        <dbReference type="Proteomes" id="UP000230119"/>
    </source>
</evidence>